<comment type="caution">
    <text evidence="6">The sequence shown here is derived from an EMBL/GenBank/DDBJ whole genome shotgun (WGS) entry which is preliminary data.</text>
</comment>
<dbReference type="SMART" id="SM00838">
    <property type="entry name" value="EFG_C"/>
    <property type="match status" value="1"/>
</dbReference>
<dbReference type="Gene3D" id="3.30.230.10">
    <property type="match status" value="1"/>
</dbReference>
<keyword evidence="3" id="KW-0496">Mitochondrion</keyword>
<dbReference type="InterPro" id="IPR000640">
    <property type="entry name" value="EFG_V-like"/>
</dbReference>
<dbReference type="GO" id="GO:0005759">
    <property type="term" value="C:mitochondrial matrix"/>
    <property type="evidence" value="ECO:0007669"/>
    <property type="project" value="UniProtKB-ARBA"/>
</dbReference>
<dbReference type="Pfam" id="PF00679">
    <property type="entry name" value="EFG_C"/>
    <property type="match status" value="1"/>
</dbReference>
<dbReference type="InterPro" id="IPR009022">
    <property type="entry name" value="EFG_III"/>
</dbReference>
<dbReference type="NCBIfam" id="TIGR00231">
    <property type="entry name" value="small_GTP"/>
    <property type="match status" value="1"/>
</dbReference>
<dbReference type="CDD" id="cd16262">
    <property type="entry name" value="EFG_III"/>
    <property type="match status" value="1"/>
</dbReference>
<dbReference type="InterPro" id="IPR005225">
    <property type="entry name" value="Small_GTP-bd"/>
</dbReference>
<dbReference type="EMBL" id="MPUH01000087">
    <property type="protein sequence ID" value="OMJ91147.1"/>
    <property type="molecule type" value="Genomic_DNA"/>
</dbReference>
<dbReference type="InterPro" id="IPR041095">
    <property type="entry name" value="EFG_II"/>
</dbReference>
<organism evidence="6 7">
    <name type="scientific">Stentor coeruleus</name>
    <dbReference type="NCBI Taxonomy" id="5963"/>
    <lineage>
        <taxon>Eukaryota</taxon>
        <taxon>Sar</taxon>
        <taxon>Alveolata</taxon>
        <taxon>Ciliophora</taxon>
        <taxon>Postciliodesmatophora</taxon>
        <taxon>Heterotrichea</taxon>
        <taxon>Heterotrichida</taxon>
        <taxon>Stentoridae</taxon>
        <taxon>Stentor</taxon>
    </lineage>
</organism>
<dbReference type="InterPro" id="IPR027417">
    <property type="entry name" value="P-loop_NTPase"/>
</dbReference>
<dbReference type="Gene3D" id="3.30.70.240">
    <property type="match status" value="1"/>
</dbReference>
<dbReference type="SUPFAM" id="SSF54211">
    <property type="entry name" value="Ribosomal protein S5 domain 2-like"/>
    <property type="match status" value="1"/>
</dbReference>
<dbReference type="AlphaFoldDB" id="A0A1R2CQ66"/>
<dbReference type="Proteomes" id="UP000187209">
    <property type="component" value="Unassembled WGS sequence"/>
</dbReference>
<dbReference type="Pfam" id="PF03764">
    <property type="entry name" value="EFG_IV"/>
    <property type="match status" value="1"/>
</dbReference>
<dbReference type="Gene3D" id="2.40.30.10">
    <property type="entry name" value="Translation factors"/>
    <property type="match status" value="1"/>
</dbReference>
<keyword evidence="4" id="KW-0342">GTP-binding</keyword>
<dbReference type="CDD" id="cd03713">
    <property type="entry name" value="EFG_mtEFG_C"/>
    <property type="match status" value="1"/>
</dbReference>
<keyword evidence="1" id="KW-0547">Nucleotide-binding</keyword>
<dbReference type="Pfam" id="PF00009">
    <property type="entry name" value="GTP_EFTU"/>
    <property type="match status" value="1"/>
</dbReference>
<dbReference type="PROSITE" id="PS00301">
    <property type="entry name" value="G_TR_1"/>
    <property type="match status" value="1"/>
</dbReference>
<dbReference type="InterPro" id="IPR035647">
    <property type="entry name" value="EFG_III/V"/>
</dbReference>
<evidence type="ECO:0000313" key="6">
    <source>
        <dbReference type="EMBL" id="OMJ91147.1"/>
    </source>
</evidence>
<dbReference type="InterPro" id="IPR004161">
    <property type="entry name" value="EFTu-like_2"/>
</dbReference>
<dbReference type="GO" id="GO:0032543">
    <property type="term" value="P:mitochondrial translation"/>
    <property type="evidence" value="ECO:0007669"/>
    <property type="project" value="TreeGrafter"/>
</dbReference>
<dbReference type="Pfam" id="PF14492">
    <property type="entry name" value="EFG_III"/>
    <property type="match status" value="1"/>
</dbReference>
<dbReference type="SUPFAM" id="SSF52540">
    <property type="entry name" value="P-loop containing nucleoside triphosphate hydrolases"/>
    <property type="match status" value="1"/>
</dbReference>
<dbReference type="FunFam" id="3.40.50.300:FF:000514">
    <property type="entry name" value="Ribosome-releasing factor 2, mitochondrial"/>
    <property type="match status" value="1"/>
</dbReference>
<feature type="domain" description="Tr-type G" evidence="5">
    <location>
        <begin position="1"/>
        <end position="255"/>
    </location>
</feature>
<protein>
    <recommendedName>
        <fullName evidence="5">Tr-type G domain-containing protein</fullName>
    </recommendedName>
</protein>
<dbReference type="InterPro" id="IPR000795">
    <property type="entry name" value="T_Tr_GTP-bd_dom"/>
</dbReference>
<dbReference type="InterPro" id="IPR014721">
    <property type="entry name" value="Ribsml_uS5_D2-typ_fold_subgr"/>
</dbReference>
<sequence>MLFYCGALAAPGNVDEGTTVMDYLPQERARGITIRAAAITFGWQGFHINLIDTPGHVDFSGEVERSLRVMDGGVLVVDATNGIQTQTKTVWQQAEKFHVPRVIFLNKMDLHSASADLTLNQIKKFFSATPLLLQVPVFSQGYLSGCVDLIKMRVLKYTDPLGGNIEILDLDSLNSETLTIAKKAQIDLLENLSSLDDEFAEKYLSNSFTPQDILLTIRKLTVRMQGYPILCGSALKNRGVQPVLDAIINFLPSPAESPPAEGKYMKNDISRSHKDHKLCALAYKVIQNTPRGPLVYARIYSGKIKHAEALKNTSRQNKVEKVIKLLRVRSDEYVELNEANAGDVIAIGGLKEVHSGDTLINKADIEEIILPGVKMPPPVFFCSIAAEDEGKEKDLEEVLKGIIREDPSFSARFDEESGQMFVTGQGELHLEILRDRILSDYKLKTRLGEMQVAYRESVQSETELLYEIDQIDSYICLKLKISKVQNNIEVDNLEEVIHGEKFDSLLAKAYFVATENQVYRDKIEKIREQDGKREDEEDLAHISKLNESYKGKLMQGIQMALLRGPLMGYPLINLKVEIMDGIYSRSKTSMIVINKAATFSIRELMKKGGAMLYEPIMNVEFEVSDACIGEIVSDISSNRRGMILQINKSNMISNISTRVPLKEMLGYTSILRSISKGVGTMTMSFHSYEYVGKDVEHNLINK</sequence>
<keyword evidence="2" id="KW-0648">Protein biosynthesis</keyword>
<dbReference type="SUPFAM" id="SSF54980">
    <property type="entry name" value="EF-G C-terminal domain-like"/>
    <property type="match status" value="2"/>
</dbReference>
<dbReference type="PROSITE" id="PS51722">
    <property type="entry name" value="G_TR_2"/>
    <property type="match status" value="1"/>
</dbReference>
<dbReference type="GO" id="GO:0003924">
    <property type="term" value="F:GTPase activity"/>
    <property type="evidence" value="ECO:0007669"/>
    <property type="project" value="InterPro"/>
</dbReference>
<dbReference type="GO" id="GO:0032790">
    <property type="term" value="P:ribosome disassembly"/>
    <property type="evidence" value="ECO:0007669"/>
    <property type="project" value="TreeGrafter"/>
</dbReference>
<gene>
    <name evidence="6" type="ORF">SteCoe_6313</name>
</gene>
<dbReference type="PANTHER" id="PTHR43261:SF1">
    <property type="entry name" value="RIBOSOME-RELEASING FACTOR 2, MITOCHONDRIAL"/>
    <property type="match status" value="1"/>
</dbReference>
<dbReference type="InterPro" id="IPR020568">
    <property type="entry name" value="Ribosomal_Su5_D2-typ_SF"/>
</dbReference>
<evidence type="ECO:0000259" key="5">
    <source>
        <dbReference type="PROSITE" id="PS51722"/>
    </source>
</evidence>
<dbReference type="SUPFAM" id="SSF50447">
    <property type="entry name" value="Translation proteins"/>
    <property type="match status" value="1"/>
</dbReference>
<dbReference type="PANTHER" id="PTHR43261">
    <property type="entry name" value="TRANSLATION ELONGATION FACTOR G-RELATED"/>
    <property type="match status" value="1"/>
</dbReference>
<name>A0A1R2CQ66_9CILI</name>
<dbReference type="FunFam" id="3.30.70.240:FF:000001">
    <property type="entry name" value="Elongation factor G"/>
    <property type="match status" value="1"/>
</dbReference>
<dbReference type="Gene3D" id="3.30.70.870">
    <property type="entry name" value="Elongation Factor G (Translational Gtpase), domain 3"/>
    <property type="match status" value="1"/>
</dbReference>
<proteinExistence type="predicted"/>
<dbReference type="InterPro" id="IPR005517">
    <property type="entry name" value="Transl_elong_EFG/EF2_IV"/>
</dbReference>
<dbReference type="Pfam" id="PF03144">
    <property type="entry name" value="GTP_EFTU_D2"/>
    <property type="match status" value="1"/>
</dbReference>
<keyword evidence="7" id="KW-1185">Reference proteome</keyword>
<reference evidence="6 7" key="1">
    <citation type="submission" date="2016-11" db="EMBL/GenBank/DDBJ databases">
        <title>The macronuclear genome of Stentor coeruleus: a giant cell with tiny introns.</title>
        <authorList>
            <person name="Slabodnick M."/>
            <person name="Ruby J.G."/>
            <person name="Reiff S.B."/>
            <person name="Swart E.C."/>
            <person name="Gosai S."/>
            <person name="Prabakaran S."/>
            <person name="Witkowska E."/>
            <person name="Larue G.E."/>
            <person name="Fisher S."/>
            <person name="Freeman R.M."/>
            <person name="Gunawardena J."/>
            <person name="Chu W."/>
            <person name="Stover N.A."/>
            <person name="Gregory B.D."/>
            <person name="Nowacki M."/>
            <person name="Derisi J."/>
            <person name="Roy S.W."/>
            <person name="Marshall W.F."/>
            <person name="Sood P."/>
        </authorList>
    </citation>
    <scope>NUCLEOTIDE SEQUENCE [LARGE SCALE GENOMIC DNA]</scope>
    <source>
        <strain evidence="6">WM001</strain>
    </source>
</reference>
<evidence type="ECO:0000256" key="1">
    <source>
        <dbReference type="ARBA" id="ARBA00022741"/>
    </source>
</evidence>
<evidence type="ECO:0000313" key="7">
    <source>
        <dbReference type="Proteomes" id="UP000187209"/>
    </source>
</evidence>
<dbReference type="OrthoDB" id="198619at2759"/>
<dbReference type="Gene3D" id="3.40.50.300">
    <property type="entry name" value="P-loop containing nucleotide triphosphate hydrolases"/>
    <property type="match status" value="1"/>
</dbReference>
<evidence type="ECO:0000256" key="4">
    <source>
        <dbReference type="ARBA" id="ARBA00023134"/>
    </source>
</evidence>
<evidence type="ECO:0000256" key="2">
    <source>
        <dbReference type="ARBA" id="ARBA00022917"/>
    </source>
</evidence>
<dbReference type="InterPro" id="IPR009000">
    <property type="entry name" value="Transl_B-barrel_sf"/>
</dbReference>
<evidence type="ECO:0000256" key="3">
    <source>
        <dbReference type="ARBA" id="ARBA00023128"/>
    </source>
</evidence>
<dbReference type="GO" id="GO:0005525">
    <property type="term" value="F:GTP binding"/>
    <property type="evidence" value="ECO:0007669"/>
    <property type="project" value="UniProtKB-KW"/>
</dbReference>
<accession>A0A1R2CQ66</accession>
<dbReference type="InterPro" id="IPR035649">
    <property type="entry name" value="EFG_V"/>
</dbReference>
<dbReference type="InterPro" id="IPR031157">
    <property type="entry name" value="G_TR_CS"/>
</dbReference>